<keyword evidence="3" id="KW-0732">Signal</keyword>
<reference evidence="4" key="1">
    <citation type="journal article" date="2021" name="Proc. Natl. Acad. Sci. U.S.A.">
        <title>Three genomes in the algal genus Volvox reveal the fate of a haploid sex-determining region after a transition to homothallism.</title>
        <authorList>
            <person name="Yamamoto K."/>
            <person name="Hamaji T."/>
            <person name="Kawai-Toyooka H."/>
            <person name="Matsuzaki R."/>
            <person name="Takahashi F."/>
            <person name="Nishimura Y."/>
            <person name="Kawachi M."/>
            <person name="Noguchi H."/>
            <person name="Minakuchi Y."/>
            <person name="Umen J.G."/>
            <person name="Toyoda A."/>
            <person name="Nozaki H."/>
        </authorList>
    </citation>
    <scope>NUCLEOTIDE SEQUENCE</scope>
    <source>
        <strain evidence="4">NIES-3780</strain>
    </source>
</reference>
<evidence type="ECO:0008006" key="6">
    <source>
        <dbReference type="Google" id="ProtNLM"/>
    </source>
</evidence>
<dbReference type="Proteomes" id="UP000747399">
    <property type="component" value="Unassembled WGS sequence"/>
</dbReference>
<evidence type="ECO:0000313" key="5">
    <source>
        <dbReference type="Proteomes" id="UP000747399"/>
    </source>
</evidence>
<feature type="transmembrane region" description="Helical" evidence="2">
    <location>
        <begin position="755"/>
        <end position="780"/>
    </location>
</feature>
<feature type="non-terminal residue" evidence="4">
    <location>
        <position position="1"/>
    </location>
</feature>
<sequence length="893" mass="91817">MLRSQLRCFSPQSAQPGLAFLLFAVIFLGPCYSAQTGSGNATCCTGLLCGTEVNASQVPEITILSGLRPNAPNLHTLAREQTQRALAPVRDPRLSRVQLGGDAGASVLQQEGPGISDTWYSPAGDVDLELLWDVSYLNDTSAQTLIAAVAADPVGAAGTAVAPGAVARSPWNARLCGALEFMALPLLRAYSSGNTSWLEQLEAAAAAGEHPLPNEMLVPRPGKPGGPAAVPLLLLYRRDWWRALVAAAGGGGSDASAEEEVAVLPPTWPMLVQLVSELLNRDLDGDGRQDHVLCVDLMPGCKGWALLSAIFASLVQTNGTEQGVWFNLTNLMPALGGPALPTALQLYGDLAASNAAPFTPSGPAGSRSSVPVAPSELLAGGGAVDAATGAPLCGAINPLFAAGRCLFTIDWAAAALRLTKEAAPGIAGLVGAALLPGSTAVAVASTTPSPSFASTPGSAYSPAPSPASSTPSNYFQKPASSQIPSEGGSGITATRIQLCSARTCPYRDTMPEVAATALAAVFNKTTTAVPLYVNRAPLVGDAANIWLLGHGQSVASFIQTDDFIRSVGFQLGLKYTALLDPLKGQLQQRTPPAATYVGGSGQATPTMKVVYPGMPVELESSDARAVLKAVNASVTHPNAAMDILLPYSSSYRSIIDDLATAAAELLSATSDSESKSAAAAGSAAAGDNATSAVSSQLEVLIATAAVRLENVRNAFPYPAILLHLYLHSIGAPPPTGPSEPPGGGGGGGRIVPWRLAVAVALSIAGFLGLAVAAACLVASLRRRWRAKRRPAPLCRTKPPGAGPATTLALTDVQSSTMLWEVLSAELMDACMSIHHGIMRKAIECHSGYEVFTEGDAFAVAFHGPGDALGFALDVQAAMLAADWPPELLDHPEA</sequence>
<comment type="caution">
    <text evidence="4">The sequence shown here is derived from an EMBL/GenBank/DDBJ whole genome shotgun (WGS) entry which is preliminary data.</text>
</comment>
<accession>A0A8J4EZU7</accession>
<name>A0A8J4EZU7_9CHLO</name>
<feature type="compositionally biased region" description="Low complexity" evidence="1">
    <location>
        <begin position="446"/>
        <end position="472"/>
    </location>
</feature>
<dbReference type="Gene3D" id="3.40.190.10">
    <property type="entry name" value="Periplasmic binding protein-like II"/>
    <property type="match status" value="1"/>
</dbReference>
<feature type="region of interest" description="Disordered" evidence="1">
    <location>
        <begin position="446"/>
        <end position="488"/>
    </location>
</feature>
<feature type="chain" id="PRO_5035301781" description="Guanylate cyclase domain-containing protein" evidence="3">
    <location>
        <begin position="34"/>
        <end position="893"/>
    </location>
</feature>
<dbReference type="EMBL" id="BNCO01000015">
    <property type="protein sequence ID" value="GIL53709.1"/>
    <property type="molecule type" value="Genomic_DNA"/>
</dbReference>
<dbReference type="PANTHER" id="PTHR43081">
    <property type="entry name" value="ADENYLATE CYCLASE, TERMINAL-DIFFERENTIATION SPECIFIC-RELATED"/>
    <property type="match status" value="1"/>
</dbReference>
<organism evidence="4 5">
    <name type="scientific">Volvox africanus</name>
    <dbReference type="NCBI Taxonomy" id="51714"/>
    <lineage>
        <taxon>Eukaryota</taxon>
        <taxon>Viridiplantae</taxon>
        <taxon>Chlorophyta</taxon>
        <taxon>core chlorophytes</taxon>
        <taxon>Chlorophyceae</taxon>
        <taxon>CS clade</taxon>
        <taxon>Chlamydomonadales</taxon>
        <taxon>Volvocaceae</taxon>
        <taxon>Volvox</taxon>
    </lineage>
</organism>
<dbReference type="Gene3D" id="3.30.70.1230">
    <property type="entry name" value="Nucleotide cyclase"/>
    <property type="match status" value="1"/>
</dbReference>
<dbReference type="SUPFAM" id="SSF55073">
    <property type="entry name" value="Nucleotide cyclase"/>
    <property type="match status" value="1"/>
</dbReference>
<evidence type="ECO:0000256" key="2">
    <source>
        <dbReference type="SAM" id="Phobius"/>
    </source>
</evidence>
<proteinExistence type="predicted"/>
<evidence type="ECO:0000313" key="4">
    <source>
        <dbReference type="EMBL" id="GIL53709.1"/>
    </source>
</evidence>
<keyword evidence="2" id="KW-1133">Transmembrane helix</keyword>
<dbReference type="InterPro" id="IPR050697">
    <property type="entry name" value="Adenylyl/Guanylyl_Cyclase_3/4"/>
</dbReference>
<gene>
    <name evidence="4" type="ORF">Vafri_9154</name>
</gene>
<feature type="signal peptide" evidence="3">
    <location>
        <begin position="1"/>
        <end position="33"/>
    </location>
</feature>
<protein>
    <recommendedName>
        <fullName evidence="6">Guanylate cyclase domain-containing protein</fullName>
    </recommendedName>
</protein>
<dbReference type="InterPro" id="IPR029787">
    <property type="entry name" value="Nucleotide_cyclase"/>
</dbReference>
<feature type="compositionally biased region" description="Polar residues" evidence="1">
    <location>
        <begin position="473"/>
        <end position="484"/>
    </location>
</feature>
<evidence type="ECO:0000256" key="3">
    <source>
        <dbReference type="SAM" id="SignalP"/>
    </source>
</evidence>
<dbReference type="PANTHER" id="PTHR43081:SF1">
    <property type="entry name" value="ADENYLATE CYCLASE, TERMINAL-DIFFERENTIATION SPECIFIC"/>
    <property type="match status" value="1"/>
</dbReference>
<evidence type="ECO:0000256" key="1">
    <source>
        <dbReference type="SAM" id="MobiDB-lite"/>
    </source>
</evidence>
<keyword evidence="2" id="KW-0472">Membrane</keyword>
<keyword evidence="2" id="KW-0812">Transmembrane</keyword>
<dbReference type="AlphaFoldDB" id="A0A8J4EZU7"/>
<keyword evidence="5" id="KW-1185">Reference proteome</keyword>